<dbReference type="Pfam" id="PF00008">
    <property type="entry name" value="EGF"/>
    <property type="match status" value="1"/>
</dbReference>
<dbReference type="GO" id="GO:0004930">
    <property type="term" value="F:G protein-coupled receptor activity"/>
    <property type="evidence" value="ECO:0007669"/>
    <property type="project" value="InterPro"/>
</dbReference>
<feature type="domain" description="G-protein coupled receptors family 1 profile" evidence="11">
    <location>
        <begin position="1233"/>
        <end position="1464"/>
    </location>
</feature>
<evidence type="ECO:0000256" key="4">
    <source>
        <dbReference type="ARBA" id="ARBA00022989"/>
    </source>
</evidence>
<evidence type="ECO:0000256" key="2">
    <source>
        <dbReference type="ARBA" id="ARBA00022692"/>
    </source>
</evidence>
<feature type="disulfide bond" evidence="7">
    <location>
        <begin position="864"/>
        <end position="874"/>
    </location>
</feature>
<dbReference type="Gene3D" id="1.20.1070.10">
    <property type="entry name" value="Rhodopsin 7-helix transmembrane proteins"/>
    <property type="match status" value="1"/>
</dbReference>
<keyword evidence="5 9" id="KW-0472">Membrane</keyword>
<dbReference type="OrthoDB" id="382013at2759"/>
<dbReference type="PRINTS" id="PR00261">
    <property type="entry name" value="LDLRECEPTOR"/>
</dbReference>
<dbReference type="PROSITE" id="PS01186">
    <property type="entry name" value="EGF_2"/>
    <property type="match status" value="2"/>
</dbReference>
<dbReference type="Pfam" id="PF00057">
    <property type="entry name" value="Ldl_recept_a"/>
    <property type="match status" value="1"/>
</dbReference>
<feature type="disulfide bond" evidence="8">
    <location>
        <begin position="153"/>
        <end position="165"/>
    </location>
</feature>
<evidence type="ECO:0000256" key="7">
    <source>
        <dbReference type="PROSITE-ProRule" id="PRU00076"/>
    </source>
</evidence>
<comment type="caution">
    <text evidence="12">The sequence shown here is derived from an EMBL/GenBank/DDBJ whole genome shotgun (WGS) entry which is preliminary data.</text>
</comment>
<feature type="disulfide bond" evidence="8">
    <location>
        <begin position="613"/>
        <end position="628"/>
    </location>
</feature>
<evidence type="ECO:0000313" key="12">
    <source>
        <dbReference type="EMBL" id="CAF1443748.1"/>
    </source>
</evidence>
<feature type="domain" description="EGF-like" evidence="10">
    <location>
        <begin position="935"/>
        <end position="978"/>
    </location>
</feature>
<dbReference type="EMBL" id="CAJNOJ010000800">
    <property type="protein sequence ID" value="CAF1524024.1"/>
    <property type="molecule type" value="Genomic_DNA"/>
</dbReference>
<dbReference type="SMART" id="SM00192">
    <property type="entry name" value="LDLa"/>
    <property type="match status" value="6"/>
</dbReference>
<dbReference type="InterPro" id="IPR050685">
    <property type="entry name" value="LDLR"/>
</dbReference>
<comment type="caution">
    <text evidence="7">Lacks conserved residue(s) required for the propagation of feature annotation.</text>
</comment>
<sequence length="1464" mass="170455">MSESSLNFSVENGNGQKFYFADLAKKNITSEDLYLWSIPIDIIEEYQRYLESNNAFLSKQFIYNCTLPRFGLMCQYELYYYDQNFSLLNEMIYNYYLRMARNINGLTCYNHLKCNRGYSPACLDWTEICDGKVDCLNGDYDEENCWELELNECKSNEYRCTIGQCIPNEFFEDNEGYSDCVDGSDEKKNHRQEQRDTSAQVPVFRYYDAKCETTFLTSTCDHAQHRTQLIESMFSMKYESASDKCWFAFKCMFDMSSLEYPYISSNTIEKECIPAIRKECPDALYVPNIPSYLGHVYTAYKKNDEPLGHRFIVPYLCSNKSFHDGSLKLVSDISLNNTICFVSPNLSRFDISGSSIMTTRYINTMNNIFQQIKNFNPIINFPLNQCSRFNFYQCINSSKCISFQRLIDGILDCPYNDDETISPDNNPQLFIRIKDKYYYCFFTNKYISKVLIFDKKCDCGFIDSFCEDEHEVQNFTRRIISFQTTCDGFTELSSIIINEQNQTDETNCEQWDCNNIYTRCDEIWNCLDGEDEMGCDISSTIYNCSSNSRICVTLDTYEFRCLPLNQINDGQVDCLGGTDETRICSSTTTTELIGRFYCMGSSPPHCIFDIDLCNNIEDCPSGDDEIFCQKNRSIPSTICDQMSTELPTDIERFFCKLLEKLEPNKEKHKYFRINGFNESLEIKEGRLNNMFPKVTLSDILPLLDKRRCYQGLDLRVWLNYRSNNYTSTCLCPPTYYGKQCQYQNQRISLSLKFHASKDLSQVSFAILILLIDNTNQRLIHSFEQFTYLSSRDCTNKFNMHLLYANRPKHLNKTYSIHIDIYEKNSLEYRGSFIYPVQFLFLPVHRLAFILNIPSSSDHQQQQTCSNDQCQHGKCKKYINEKETFCQCDKGWSGQYCHIPHNCDCSLNSLCIGISSHNRSICLCPKNQFGTRCYLHNRICANSPCKYNGTCIPHDDFMLSKNQGYICLCQNGFSGNRCEIIDTQLNLIFDKNILLSHSVFIHFITIISYKYTSNILPKNTPLRLTALQTISQATNSLRIYWSQPFHLTFIETLDKIYYLTFIQPNYNSSTKIIQKVDSSHRCPSINKLVNQAFAELHLLQRIKSYHFICQKYSPNLLCFHDDIHLCLCYDHMKKRLANCFNFDHNMKFDCFGQSECENSGQCFQDSPDCPKRSICVCRSCYYGNRCQFSTSEFGLSLDAILAYHIIPDLNISFQTSIVKLSLSLTIVFIIIGLINGFLSLITFKNKSVREVGCGIYLFSSSLTTILTMIIFGLKYFVYLSTQISVPSNDLFLRIQCYSLDFLLRICLIMDQYLNACVALERAITIVRSVHFDKSKSKRLAKKIVIILFIVIISTSIHDPIYRRLFGEVENDDKKRIWCTVKYSTNLQIYNRIINTFHFFVPFLINFISSIILITKKSQLQFHRQKDRSYKNIVYREIQHHQHLLIAPVVLCLLALPRLIISYLSK</sequence>
<keyword evidence="2 9" id="KW-0812">Transmembrane</keyword>
<dbReference type="CDD" id="cd00054">
    <property type="entry name" value="EGF_CA"/>
    <property type="match status" value="1"/>
</dbReference>
<dbReference type="SMART" id="SM00181">
    <property type="entry name" value="EGF"/>
    <property type="match status" value="3"/>
</dbReference>
<dbReference type="GO" id="GO:0005886">
    <property type="term" value="C:plasma membrane"/>
    <property type="evidence" value="ECO:0007669"/>
    <property type="project" value="TreeGrafter"/>
</dbReference>
<dbReference type="SUPFAM" id="SSF81321">
    <property type="entry name" value="Family A G protein-coupled receptor-like"/>
    <property type="match status" value="1"/>
</dbReference>
<dbReference type="Pfam" id="PF00001">
    <property type="entry name" value="7tm_1"/>
    <property type="match status" value="1"/>
</dbReference>
<keyword evidence="6 7" id="KW-1015">Disulfide bond</keyword>
<feature type="transmembrane region" description="Helical" evidence="9">
    <location>
        <begin position="1219"/>
        <end position="1242"/>
    </location>
</feature>
<dbReference type="Gene3D" id="4.10.400.10">
    <property type="entry name" value="Low-density Lipoprotein Receptor"/>
    <property type="match status" value="1"/>
</dbReference>
<feature type="disulfide bond" evidence="7">
    <location>
        <begin position="968"/>
        <end position="977"/>
    </location>
</feature>
<evidence type="ECO:0000256" key="5">
    <source>
        <dbReference type="ARBA" id="ARBA00023136"/>
    </source>
</evidence>
<evidence type="ECO:0000256" key="3">
    <source>
        <dbReference type="ARBA" id="ARBA00022737"/>
    </source>
</evidence>
<keyword evidence="4 9" id="KW-1133">Transmembrane helix</keyword>
<organism evidence="12 14">
    <name type="scientific">Adineta ricciae</name>
    <name type="common">Rotifer</name>
    <dbReference type="NCBI Taxonomy" id="249248"/>
    <lineage>
        <taxon>Eukaryota</taxon>
        <taxon>Metazoa</taxon>
        <taxon>Spiralia</taxon>
        <taxon>Gnathifera</taxon>
        <taxon>Rotifera</taxon>
        <taxon>Eurotatoria</taxon>
        <taxon>Bdelloidea</taxon>
        <taxon>Adinetida</taxon>
        <taxon>Adinetidae</taxon>
        <taxon>Adineta</taxon>
    </lineage>
</organism>
<evidence type="ECO:0000259" key="10">
    <source>
        <dbReference type="PROSITE" id="PS50026"/>
    </source>
</evidence>
<dbReference type="PANTHER" id="PTHR24270">
    <property type="entry name" value="LOW-DENSITY LIPOPROTEIN RECEPTOR-RELATED"/>
    <property type="match status" value="1"/>
</dbReference>
<dbReference type="PANTHER" id="PTHR24270:SF59">
    <property type="entry name" value="LDL RECEPTOR REPEAT-CONTAINING PROTEIN EGG-1-RELATED"/>
    <property type="match status" value="1"/>
</dbReference>
<dbReference type="InterPro" id="IPR036055">
    <property type="entry name" value="LDL_receptor-like_sf"/>
</dbReference>
<keyword evidence="3" id="KW-0677">Repeat</keyword>
<feature type="transmembrane region" description="Helical" evidence="9">
    <location>
        <begin position="1338"/>
        <end position="1355"/>
    </location>
</feature>
<dbReference type="Proteomes" id="UP000663828">
    <property type="component" value="Unassembled WGS sequence"/>
</dbReference>
<dbReference type="InterPro" id="IPR000276">
    <property type="entry name" value="GPCR_Rhodpsn"/>
</dbReference>
<accession>A0A815P3R4</accession>
<dbReference type="SUPFAM" id="SSF57196">
    <property type="entry name" value="EGF/Laminin"/>
    <property type="match status" value="2"/>
</dbReference>
<comment type="subcellular location">
    <subcellularLocation>
        <location evidence="1">Membrane</location>
        <topology evidence="1">Single-pass membrane protein</topology>
    </subcellularLocation>
</comment>
<feature type="transmembrane region" description="Helical" evidence="9">
    <location>
        <begin position="1391"/>
        <end position="1412"/>
    </location>
</feature>
<dbReference type="Gene3D" id="2.10.25.10">
    <property type="entry name" value="Laminin"/>
    <property type="match status" value="1"/>
</dbReference>
<evidence type="ECO:0000256" key="9">
    <source>
        <dbReference type="SAM" id="Phobius"/>
    </source>
</evidence>
<evidence type="ECO:0000259" key="11">
    <source>
        <dbReference type="PROSITE" id="PS50262"/>
    </source>
</evidence>
<evidence type="ECO:0000313" key="14">
    <source>
        <dbReference type="Proteomes" id="UP000663828"/>
    </source>
</evidence>
<evidence type="ECO:0000256" key="1">
    <source>
        <dbReference type="ARBA" id="ARBA00004167"/>
    </source>
</evidence>
<dbReference type="InterPro" id="IPR017452">
    <property type="entry name" value="GPCR_Rhodpsn_7TM"/>
</dbReference>
<dbReference type="InterPro" id="IPR002172">
    <property type="entry name" value="LDrepeatLR_classA_rpt"/>
</dbReference>
<feature type="transmembrane region" description="Helical" evidence="9">
    <location>
        <begin position="1442"/>
        <end position="1462"/>
    </location>
</feature>
<protein>
    <submittedName>
        <fullName evidence="12">Uncharacterized protein</fullName>
    </submittedName>
</protein>
<dbReference type="PROSITE" id="PS50068">
    <property type="entry name" value="LDLRA_2"/>
    <property type="match status" value="4"/>
</dbReference>
<dbReference type="PROSITE" id="PS50026">
    <property type="entry name" value="EGF_3"/>
    <property type="match status" value="2"/>
</dbReference>
<feature type="transmembrane region" description="Helical" evidence="9">
    <location>
        <begin position="1254"/>
        <end position="1276"/>
    </location>
</feature>
<dbReference type="EMBL" id="CAJNOR010003745">
    <property type="protein sequence ID" value="CAF1443748.1"/>
    <property type="molecule type" value="Genomic_DNA"/>
</dbReference>
<dbReference type="GO" id="GO:0016192">
    <property type="term" value="P:vesicle-mediated transport"/>
    <property type="evidence" value="ECO:0007669"/>
    <property type="project" value="UniProtKB-ARBA"/>
</dbReference>
<evidence type="ECO:0000313" key="13">
    <source>
        <dbReference type="EMBL" id="CAF1524024.1"/>
    </source>
</evidence>
<dbReference type="Proteomes" id="UP000663852">
    <property type="component" value="Unassembled WGS sequence"/>
</dbReference>
<proteinExistence type="predicted"/>
<feature type="non-terminal residue" evidence="12">
    <location>
        <position position="1464"/>
    </location>
</feature>
<feature type="domain" description="EGF-like" evidence="10">
    <location>
        <begin position="860"/>
        <end position="897"/>
    </location>
</feature>
<gene>
    <name evidence="13" type="ORF">EDS130_LOCUS44075</name>
    <name evidence="12" type="ORF">XAT740_LOCUS36472</name>
</gene>
<evidence type="ECO:0000256" key="8">
    <source>
        <dbReference type="PROSITE-ProRule" id="PRU00124"/>
    </source>
</evidence>
<feature type="disulfide bond" evidence="7">
    <location>
        <begin position="887"/>
        <end position="896"/>
    </location>
</feature>
<dbReference type="PROSITE" id="PS00022">
    <property type="entry name" value="EGF_1"/>
    <property type="match status" value="2"/>
</dbReference>
<keyword evidence="14" id="KW-1185">Reference proteome</keyword>
<keyword evidence="7" id="KW-0245">EGF-like domain</keyword>
<reference evidence="12" key="1">
    <citation type="submission" date="2021-02" db="EMBL/GenBank/DDBJ databases">
        <authorList>
            <person name="Nowell W R."/>
        </authorList>
    </citation>
    <scope>NUCLEOTIDE SEQUENCE</scope>
</reference>
<evidence type="ECO:0000256" key="6">
    <source>
        <dbReference type="ARBA" id="ARBA00023157"/>
    </source>
</evidence>
<name>A0A815P3R4_ADIRI</name>
<dbReference type="PROSITE" id="PS50262">
    <property type="entry name" value="G_PROTEIN_RECEP_F1_2"/>
    <property type="match status" value="1"/>
</dbReference>
<dbReference type="CDD" id="cd00112">
    <property type="entry name" value="LDLa"/>
    <property type="match status" value="1"/>
</dbReference>
<dbReference type="InterPro" id="IPR000742">
    <property type="entry name" value="EGF"/>
</dbReference>